<reference evidence="4" key="1">
    <citation type="submission" date="2022-01" db="EMBL/GenBank/DDBJ databases">
        <title>Nocardioidaceae gen. sp. A5X3R13.</title>
        <authorList>
            <person name="Lopez Marin M.A."/>
            <person name="Uhlik O."/>
        </authorList>
    </citation>
    <scope>NUCLEOTIDE SEQUENCE</scope>
    <source>
        <strain evidence="4">A5X3R13</strain>
    </source>
</reference>
<dbReference type="Gene3D" id="3.40.630.30">
    <property type="match status" value="1"/>
</dbReference>
<dbReference type="AlphaFoldDB" id="A0AA46YLB2"/>
<name>A0AA46YLB2_9ACTN</name>
<evidence type="ECO:0000313" key="4">
    <source>
        <dbReference type="EMBL" id="UYM06417.1"/>
    </source>
</evidence>
<dbReference type="EMBL" id="CP094970">
    <property type="protein sequence ID" value="UYM06417.1"/>
    <property type="molecule type" value="Genomic_DNA"/>
</dbReference>
<keyword evidence="1" id="KW-0808">Transferase</keyword>
<dbReference type="CDD" id="cd04301">
    <property type="entry name" value="NAT_SF"/>
    <property type="match status" value="1"/>
</dbReference>
<dbReference type="InterPro" id="IPR017255">
    <property type="entry name" value="AcTrfase_GNAT_prd"/>
</dbReference>
<dbReference type="KEGG" id="sgrg:L0C25_04905"/>
<dbReference type="Pfam" id="PF00583">
    <property type="entry name" value="Acetyltransf_1"/>
    <property type="match status" value="1"/>
</dbReference>
<organism evidence="4 5">
    <name type="scientific">Solicola gregarius</name>
    <dbReference type="NCBI Taxonomy" id="2908642"/>
    <lineage>
        <taxon>Bacteria</taxon>
        <taxon>Bacillati</taxon>
        <taxon>Actinomycetota</taxon>
        <taxon>Actinomycetes</taxon>
        <taxon>Propionibacteriales</taxon>
        <taxon>Nocardioidaceae</taxon>
        <taxon>Solicola</taxon>
    </lineage>
</organism>
<keyword evidence="2" id="KW-0012">Acyltransferase</keyword>
<dbReference type="SUPFAM" id="SSF55729">
    <property type="entry name" value="Acyl-CoA N-acyltransferases (Nat)"/>
    <property type="match status" value="1"/>
</dbReference>
<dbReference type="RefSeq" id="WP_271635320.1">
    <property type="nucleotide sequence ID" value="NZ_CP094970.1"/>
</dbReference>
<feature type="domain" description="N-acetyltransferase" evidence="3">
    <location>
        <begin position="1"/>
        <end position="152"/>
    </location>
</feature>
<keyword evidence="5" id="KW-1185">Reference proteome</keyword>
<sequence length="165" mass="17999">MDLRHATYPDHRAIKAAVPSWWSESRSPEQAQVLSKLLPPLFLQHFASTSWIAEEDGELAGFVVGFHSADRADEAYVHFTGVDPRLRGRGVGRSMYDRFFDQARAAGRTTIRAITSPHNTGSIAFHTAVGFAISPGDKEVDGVSVHGDYDAPGEDRVCFVATLAA</sequence>
<evidence type="ECO:0000259" key="3">
    <source>
        <dbReference type="PROSITE" id="PS51186"/>
    </source>
</evidence>
<protein>
    <submittedName>
        <fullName evidence="4">GNAT family N-acetyltransferase</fullName>
    </submittedName>
</protein>
<evidence type="ECO:0000313" key="5">
    <source>
        <dbReference type="Proteomes" id="UP001164390"/>
    </source>
</evidence>
<dbReference type="InterPro" id="IPR016181">
    <property type="entry name" value="Acyl_CoA_acyltransferase"/>
</dbReference>
<dbReference type="PIRSF" id="PIRSF037663">
    <property type="entry name" value="Acetyltransf_GNAT_prd"/>
    <property type="match status" value="1"/>
</dbReference>
<proteinExistence type="predicted"/>
<gene>
    <name evidence="4" type="ORF">L0C25_04905</name>
</gene>
<dbReference type="PROSITE" id="PS51186">
    <property type="entry name" value="GNAT"/>
    <property type="match status" value="1"/>
</dbReference>
<dbReference type="Proteomes" id="UP001164390">
    <property type="component" value="Chromosome"/>
</dbReference>
<evidence type="ECO:0000256" key="1">
    <source>
        <dbReference type="ARBA" id="ARBA00022679"/>
    </source>
</evidence>
<dbReference type="InterPro" id="IPR050832">
    <property type="entry name" value="Bact_Acetyltransf"/>
</dbReference>
<dbReference type="InterPro" id="IPR000182">
    <property type="entry name" value="GNAT_dom"/>
</dbReference>
<accession>A0AA46YLB2</accession>
<dbReference type="PANTHER" id="PTHR43877">
    <property type="entry name" value="AMINOALKYLPHOSPHONATE N-ACETYLTRANSFERASE-RELATED-RELATED"/>
    <property type="match status" value="1"/>
</dbReference>
<dbReference type="GO" id="GO:0016747">
    <property type="term" value="F:acyltransferase activity, transferring groups other than amino-acyl groups"/>
    <property type="evidence" value="ECO:0007669"/>
    <property type="project" value="InterPro"/>
</dbReference>
<evidence type="ECO:0000256" key="2">
    <source>
        <dbReference type="ARBA" id="ARBA00023315"/>
    </source>
</evidence>